<dbReference type="AlphaFoldDB" id="A0A9P6TGG0"/>
<name>A0A9P6TGG0_9BASI</name>
<organism evidence="2 3">
    <name type="scientific">Cronartium quercuum f. sp. fusiforme G11</name>
    <dbReference type="NCBI Taxonomy" id="708437"/>
    <lineage>
        <taxon>Eukaryota</taxon>
        <taxon>Fungi</taxon>
        <taxon>Dikarya</taxon>
        <taxon>Basidiomycota</taxon>
        <taxon>Pucciniomycotina</taxon>
        <taxon>Pucciniomycetes</taxon>
        <taxon>Pucciniales</taxon>
        <taxon>Coleosporiaceae</taxon>
        <taxon>Cronartium</taxon>
    </lineage>
</organism>
<reference evidence="2" key="1">
    <citation type="submission" date="2013-11" db="EMBL/GenBank/DDBJ databases">
        <title>Genome sequence of the fusiform rust pathogen reveals effectors for host alternation and coevolution with pine.</title>
        <authorList>
            <consortium name="DOE Joint Genome Institute"/>
            <person name="Smith K."/>
            <person name="Pendleton A."/>
            <person name="Kubisiak T."/>
            <person name="Anderson C."/>
            <person name="Salamov A."/>
            <person name="Aerts A."/>
            <person name="Riley R."/>
            <person name="Clum A."/>
            <person name="Lindquist E."/>
            <person name="Ence D."/>
            <person name="Campbell M."/>
            <person name="Kronenberg Z."/>
            <person name="Feau N."/>
            <person name="Dhillon B."/>
            <person name="Hamelin R."/>
            <person name="Burleigh J."/>
            <person name="Smith J."/>
            <person name="Yandell M."/>
            <person name="Nelson C."/>
            <person name="Grigoriev I."/>
            <person name="Davis J."/>
        </authorList>
    </citation>
    <scope>NUCLEOTIDE SEQUENCE</scope>
    <source>
        <strain evidence="2">G11</strain>
    </source>
</reference>
<protein>
    <submittedName>
        <fullName evidence="2">Uncharacterized protein</fullName>
    </submittedName>
</protein>
<dbReference type="Gene3D" id="3.30.420.10">
    <property type="entry name" value="Ribonuclease H-like superfamily/Ribonuclease H"/>
    <property type="match status" value="1"/>
</dbReference>
<dbReference type="GO" id="GO:0003676">
    <property type="term" value="F:nucleic acid binding"/>
    <property type="evidence" value="ECO:0007669"/>
    <property type="project" value="InterPro"/>
</dbReference>
<evidence type="ECO:0000313" key="2">
    <source>
        <dbReference type="EMBL" id="KAG0151432.1"/>
    </source>
</evidence>
<evidence type="ECO:0000313" key="3">
    <source>
        <dbReference type="Proteomes" id="UP000886653"/>
    </source>
</evidence>
<keyword evidence="3" id="KW-1185">Reference proteome</keyword>
<dbReference type="EMBL" id="MU167213">
    <property type="protein sequence ID" value="KAG0151432.1"/>
    <property type="molecule type" value="Genomic_DNA"/>
</dbReference>
<accession>A0A9P6TGG0</accession>
<dbReference type="Proteomes" id="UP000886653">
    <property type="component" value="Unassembled WGS sequence"/>
</dbReference>
<comment type="caution">
    <text evidence="2">The sequence shown here is derived from an EMBL/GenBank/DDBJ whole genome shotgun (WGS) entry which is preliminary data.</text>
</comment>
<feature type="region of interest" description="Disordered" evidence="1">
    <location>
        <begin position="99"/>
        <end position="130"/>
    </location>
</feature>
<proteinExistence type="predicted"/>
<evidence type="ECO:0000256" key="1">
    <source>
        <dbReference type="SAM" id="MobiDB-lite"/>
    </source>
</evidence>
<sequence length="130" mass="14556">MLTCLFRSDASHDIRVTKIQPKRLLIASQLGKSLLIYRPTSRKINFFSTPGHEPIELNEKADEAAKKAAEEQEDRLILNTSLALPKKIADSLASLEKGNEAIQSQRHRPLPKMESSGDDNAFLATPQEFQ</sequence>
<gene>
    <name evidence="2" type="ORF">CROQUDRAFT_103704</name>
</gene>
<dbReference type="InterPro" id="IPR036397">
    <property type="entry name" value="RNaseH_sf"/>
</dbReference>